<dbReference type="AlphaFoldDB" id="A0A1E2UNT4"/>
<dbReference type="Proteomes" id="UP000094849">
    <property type="component" value="Unassembled WGS sequence"/>
</dbReference>
<dbReference type="RefSeq" id="WP_069024205.1">
    <property type="nucleotide sequence ID" value="NZ_LVJZ01000003.1"/>
</dbReference>
<gene>
    <name evidence="3" type="ORF">A3196_05145</name>
</gene>
<keyword evidence="4" id="KW-1185">Reference proteome</keyword>
<dbReference type="STRING" id="1818881.A3196_05145"/>
<evidence type="ECO:0000256" key="2">
    <source>
        <dbReference type="SAM" id="SignalP"/>
    </source>
</evidence>
<organism evidence="3 4">
    <name type="scientific">Candidatus Thiodiazotropha endoloripes</name>
    <dbReference type="NCBI Taxonomy" id="1818881"/>
    <lineage>
        <taxon>Bacteria</taxon>
        <taxon>Pseudomonadati</taxon>
        <taxon>Pseudomonadota</taxon>
        <taxon>Gammaproteobacteria</taxon>
        <taxon>Chromatiales</taxon>
        <taxon>Sedimenticolaceae</taxon>
        <taxon>Candidatus Thiodiazotropha</taxon>
    </lineage>
</organism>
<accession>A0A1E2UNT4</accession>
<comment type="caution">
    <text evidence="3">The sequence shown here is derived from an EMBL/GenBank/DDBJ whole genome shotgun (WGS) entry which is preliminary data.</text>
</comment>
<evidence type="ECO:0000313" key="4">
    <source>
        <dbReference type="Proteomes" id="UP000094849"/>
    </source>
</evidence>
<name>A0A1E2UNT4_9GAMM</name>
<feature type="signal peptide" evidence="2">
    <location>
        <begin position="1"/>
        <end position="23"/>
    </location>
</feature>
<dbReference type="EMBL" id="LVJZ01000003">
    <property type="protein sequence ID" value="ODB96204.1"/>
    <property type="molecule type" value="Genomic_DNA"/>
</dbReference>
<evidence type="ECO:0000313" key="3">
    <source>
        <dbReference type="EMBL" id="ODB96204.1"/>
    </source>
</evidence>
<feature type="chain" id="PRO_5009119034" evidence="2">
    <location>
        <begin position="24"/>
        <end position="285"/>
    </location>
</feature>
<protein>
    <submittedName>
        <fullName evidence="3">Uncharacterized protein</fullName>
    </submittedName>
</protein>
<feature type="compositionally biased region" description="Low complexity" evidence="1">
    <location>
        <begin position="65"/>
        <end position="90"/>
    </location>
</feature>
<feature type="region of interest" description="Disordered" evidence="1">
    <location>
        <begin position="55"/>
        <end position="94"/>
    </location>
</feature>
<proteinExistence type="predicted"/>
<evidence type="ECO:0000256" key="1">
    <source>
        <dbReference type="SAM" id="MobiDB-lite"/>
    </source>
</evidence>
<sequence>MYKKKLLTLMVASLLPFSAVINAEEAAGETAEMAEAAATGLAPIVSADAQMAEAAAAAVPESDQSEAAAGDQAAEPAAEASMPSEPVAEAQAATEADSVYAQRWKERESRYQELRSRAEEAGVMLPAHPPWHLSQMETNRPSADERRQHHEKMMNMSPEERDAYRQERYQKMREQAQQQGVEMPETPPWVARQKAMAEEWAKHQAVIEGMTDEERAACHAMHKRHMGMGPGMGRGHGMGPGQGQACGHGCQGPYGNPGAMSTPRYPGYGYGPAPYGQGNFWDPSY</sequence>
<keyword evidence="2" id="KW-0732">Signal</keyword>
<reference evidence="3 4" key="1">
    <citation type="submission" date="2016-03" db="EMBL/GenBank/DDBJ databases">
        <title>Chemosynthetic sulphur-oxidizing symbionts of marine invertebrate animals are capable of nitrogen fixation.</title>
        <authorList>
            <person name="Petersen J.M."/>
            <person name="Kemper A."/>
            <person name="Gruber-Vodicka H."/>
            <person name="Cardini U."/>
            <person name="Geest Mvander."/>
            <person name="Kleiner M."/>
            <person name="Bulgheresi S."/>
            <person name="Fussmann M."/>
            <person name="Herbold C."/>
            <person name="Seah B.K.B."/>
            <person name="Antony C.Paul."/>
            <person name="Liu D."/>
            <person name="Belitz A."/>
            <person name="Weber M."/>
        </authorList>
    </citation>
    <scope>NUCLEOTIDE SEQUENCE [LARGE SCALE GENOMIC DNA]</scope>
    <source>
        <strain evidence="3">G_D</strain>
    </source>
</reference>